<dbReference type="Proteomes" id="UP000235015">
    <property type="component" value="Unassembled WGS sequence"/>
</dbReference>
<accession>A0A2N6CX29</accession>
<comment type="caution">
    <text evidence="2">The sequence shown here is derived from an EMBL/GenBank/DDBJ whole genome shotgun (WGS) entry which is preliminary data.</text>
</comment>
<feature type="coiled-coil region" evidence="1">
    <location>
        <begin position="56"/>
        <end position="87"/>
    </location>
</feature>
<dbReference type="AlphaFoldDB" id="A0A2N6CX29"/>
<dbReference type="STRING" id="1111735.GCA_000428045_03691"/>
<evidence type="ECO:0000313" key="2">
    <source>
        <dbReference type="EMBL" id="PLX61821.1"/>
    </source>
</evidence>
<protein>
    <submittedName>
        <fullName evidence="2">ATPase</fullName>
    </submittedName>
</protein>
<reference evidence="2 3" key="1">
    <citation type="submission" date="2017-11" db="EMBL/GenBank/DDBJ databases">
        <title>Genome-resolved metagenomics identifies genetic mobility, metabolic interactions, and unexpected diversity in perchlorate-reducing communities.</title>
        <authorList>
            <person name="Barnum T.P."/>
            <person name="Figueroa I.A."/>
            <person name="Carlstrom C.I."/>
            <person name="Lucas L.N."/>
            <person name="Engelbrektson A.L."/>
            <person name="Coates J.D."/>
        </authorList>
    </citation>
    <scope>NUCLEOTIDE SEQUENCE [LARGE SCALE GENOMIC DNA]</scope>
    <source>
        <strain evidence="2">BM301</strain>
    </source>
</reference>
<gene>
    <name evidence="2" type="ORF">C0630_09830</name>
</gene>
<sequence length="107" mass="12604">MDQTLQRLLNAEQRAEAIVHEADQERDRIIQGALQEAHAEEERFETRIPELHNAFIEKAEQRARQTNSELKKRYDEHHVQLRNLAEEREAEALDAAYQLLTDTEADR</sequence>
<evidence type="ECO:0000256" key="1">
    <source>
        <dbReference type="SAM" id="Coils"/>
    </source>
</evidence>
<feature type="coiled-coil region" evidence="1">
    <location>
        <begin position="1"/>
        <end position="28"/>
    </location>
</feature>
<organism evidence="2 3">
    <name type="scientific">Sedimenticola selenatireducens</name>
    <dbReference type="NCBI Taxonomy" id="191960"/>
    <lineage>
        <taxon>Bacteria</taxon>
        <taxon>Pseudomonadati</taxon>
        <taxon>Pseudomonadota</taxon>
        <taxon>Gammaproteobacteria</taxon>
        <taxon>Chromatiales</taxon>
        <taxon>Sedimenticolaceae</taxon>
        <taxon>Sedimenticola</taxon>
    </lineage>
</organism>
<proteinExistence type="predicted"/>
<dbReference type="Gene3D" id="1.20.5.2950">
    <property type="match status" value="1"/>
</dbReference>
<evidence type="ECO:0000313" key="3">
    <source>
        <dbReference type="Proteomes" id="UP000235015"/>
    </source>
</evidence>
<dbReference type="EMBL" id="PKUN01000010">
    <property type="protein sequence ID" value="PLX61821.1"/>
    <property type="molecule type" value="Genomic_DNA"/>
</dbReference>
<keyword evidence="1" id="KW-0175">Coiled coil</keyword>
<name>A0A2N6CX29_9GAMM</name>
<dbReference type="RefSeq" id="WP_273439148.1">
    <property type="nucleotide sequence ID" value="NZ_PKUN01000010.1"/>
</dbReference>